<dbReference type="InterPro" id="IPR042099">
    <property type="entry name" value="ANL_N_sf"/>
</dbReference>
<keyword evidence="2" id="KW-1185">Reference proteome</keyword>
<reference evidence="2" key="1">
    <citation type="journal article" date="2019" name="Int. J. Syst. Evol. Microbiol.">
        <title>The Global Catalogue of Microorganisms (GCM) 10K type strain sequencing project: providing services to taxonomists for standard genome sequencing and annotation.</title>
        <authorList>
            <consortium name="The Broad Institute Genomics Platform"/>
            <consortium name="The Broad Institute Genome Sequencing Center for Infectious Disease"/>
            <person name="Wu L."/>
            <person name="Ma J."/>
        </authorList>
    </citation>
    <scope>NUCLEOTIDE SEQUENCE [LARGE SCALE GENOMIC DNA]</scope>
    <source>
        <strain evidence="2">CCM 8932</strain>
    </source>
</reference>
<gene>
    <name evidence="1" type="ORF">ACFP3T_02485</name>
</gene>
<accession>A0ABW1R4F0</accession>
<evidence type="ECO:0000313" key="2">
    <source>
        <dbReference type="Proteomes" id="UP001596253"/>
    </source>
</evidence>
<evidence type="ECO:0008006" key="3">
    <source>
        <dbReference type="Google" id="ProtNLM"/>
    </source>
</evidence>
<evidence type="ECO:0000313" key="1">
    <source>
        <dbReference type="EMBL" id="MFC6163537.1"/>
    </source>
</evidence>
<dbReference type="Proteomes" id="UP001596253">
    <property type="component" value="Unassembled WGS sequence"/>
</dbReference>
<dbReference type="RefSeq" id="WP_137638977.1">
    <property type="nucleotide sequence ID" value="NZ_BJDK01000001.1"/>
</dbReference>
<proteinExistence type="predicted"/>
<protein>
    <recommendedName>
        <fullName evidence="3">AMP-dependent synthetase/ligase domain-containing protein</fullName>
    </recommendedName>
</protein>
<organism evidence="1 2">
    <name type="scientific">Lactiplantibacillus dongliensis</name>
    <dbReference type="NCBI Taxonomy" id="2559919"/>
    <lineage>
        <taxon>Bacteria</taxon>
        <taxon>Bacillati</taxon>
        <taxon>Bacillota</taxon>
        <taxon>Bacilli</taxon>
        <taxon>Lactobacillales</taxon>
        <taxon>Lactobacillaceae</taxon>
        <taxon>Lactiplantibacillus</taxon>
    </lineage>
</organism>
<name>A0ABW1R4F0_9LACO</name>
<comment type="caution">
    <text evidence="1">The sequence shown here is derived from an EMBL/GenBank/DDBJ whole genome shotgun (WGS) entry which is preliminary data.</text>
</comment>
<dbReference type="SUPFAM" id="SSF56801">
    <property type="entry name" value="Acetyl-CoA synthetase-like"/>
    <property type="match status" value="1"/>
</dbReference>
<sequence length="208" mass="22461">MSTLTDQIETQLQLHRQAALIKNQAQGIWYTGGDLLEDIALCRTSLQQQSVGAGQQLLISLDNTAVLPVLLIASWKLGINVTLATPTKQCAASTLDHFTAMVYTPQQMHALAAQVDQQQVSLLTLILNTAPNFAYFVQDLAPALVQTPEASLQLPGDAQIWSQAALLDALRTLPTNALITDIYDLEHGILPLLANLRQPTPFALASVG</sequence>
<dbReference type="Gene3D" id="3.40.50.12780">
    <property type="entry name" value="N-terminal domain of ligase-like"/>
    <property type="match status" value="1"/>
</dbReference>
<dbReference type="EMBL" id="JBHSSD010000009">
    <property type="protein sequence ID" value="MFC6163537.1"/>
    <property type="molecule type" value="Genomic_DNA"/>
</dbReference>